<dbReference type="Pfam" id="PF02661">
    <property type="entry name" value="Fic"/>
    <property type="match status" value="1"/>
</dbReference>
<comment type="caution">
    <text evidence="5">The sequence shown here is derived from an EMBL/GenBank/DDBJ whole genome shotgun (WGS) entry which is preliminary data.</text>
</comment>
<evidence type="ECO:0000256" key="1">
    <source>
        <dbReference type="PIRSR" id="PIRSR640198-1"/>
    </source>
</evidence>
<sequence>MTNQRILMFNPKYTITNKLLGNIKRVAEIVTDLNSHSFPKVVLLEMERRAREISAYSSTSIEGNPLPLTDVKRILKNRPEYIRDSEKEVLNYNKALIELDELIREKKIALNIDWLEKIQKMVMDGLIAEHRSGHIRKEPVFVNDPRIRKTIYWPPDHQEVISLLNDLFEFLEKNNQSVDPLILAGIFHSQFVIVHPFIDGNGRTARLATKVLLAKMGLNTFNLFSFENYYNQNVTRYFEEVGLLGNYYDLKDQIDFTSWLEYFTDGIIDELLRVEKELEKEAINPDTALKEYHQKIIDFIKEKGFITDKDYSVLTDRAKPTRNLDFRKLIDLGIIVKAGKGKATYYKLK</sequence>
<dbReference type="InterPro" id="IPR040198">
    <property type="entry name" value="Fido_containing"/>
</dbReference>
<proteinExistence type="predicted"/>
<dbReference type="SUPFAM" id="SSF140931">
    <property type="entry name" value="Fic-like"/>
    <property type="match status" value="1"/>
</dbReference>
<evidence type="ECO:0000256" key="2">
    <source>
        <dbReference type="PIRSR" id="PIRSR640198-2"/>
    </source>
</evidence>
<dbReference type="InterPro" id="IPR003812">
    <property type="entry name" value="Fido"/>
</dbReference>
<keyword evidence="2" id="KW-0067">ATP-binding</keyword>
<dbReference type="Gene3D" id="1.10.10.10">
    <property type="entry name" value="Winged helix-like DNA-binding domain superfamily/Winged helix DNA-binding domain"/>
    <property type="match status" value="1"/>
</dbReference>
<name>A0A0G0QS61_9BACT</name>
<feature type="binding site" evidence="2">
    <location>
        <begin position="199"/>
        <end position="206"/>
    </location>
    <ligand>
        <name>ATP</name>
        <dbReference type="ChEBI" id="CHEBI:30616"/>
    </ligand>
</feature>
<keyword evidence="2" id="KW-0547">Nucleotide-binding</keyword>
<dbReference type="PANTHER" id="PTHR13504:SF38">
    <property type="entry name" value="FIDO DOMAIN-CONTAINING PROTEIN"/>
    <property type="match status" value="1"/>
</dbReference>
<reference evidence="5 6" key="1">
    <citation type="journal article" date="2015" name="Nature">
        <title>rRNA introns, odd ribosomes, and small enigmatic genomes across a large radiation of phyla.</title>
        <authorList>
            <person name="Brown C.T."/>
            <person name="Hug L.A."/>
            <person name="Thomas B.C."/>
            <person name="Sharon I."/>
            <person name="Castelle C.J."/>
            <person name="Singh A."/>
            <person name="Wilkins M.J."/>
            <person name="Williams K.H."/>
            <person name="Banfield J.F."/>
        </authorList>
    </citation>
    <scope>NUCLEOTIDE SEQUENCE [LARGE SCALE GENOMIC DNA]</scope>
</reference>
<accession>A0A0G0QS61</accession>
<dbReference type="InterPro" id="IPR036388">
    <property type="entry name" value="WH-like_DNA-bd_sf"/>
</dbReference>
<dbReference type="Gene3D" id="1.10.3290.10">
    <property type="entry name" value="Fido-like domain"/>
    <property type="match status" value="1"/>
</dbReference>
<dbReference type="InterPro" id="IPR036597">
    <property type="entry name" value="Fido-like_dom_sf"/>
</dbReference>
<dbReference type="PANTHER" id="PTHR13504">
    <property type="entry name" value="FIDO DOMAIN-CONTAINING PROTEIN DDB_G0283145"/>
    <property type="match status" value="1"/>
</dbReference>
<dbReference type="Proteomes" id="UP000033935">
    <property type="component" value="Unassembled WGS sequence"/>
</dbReference>
<evidence type="ECO:0000256" key="3">
    <source>
        <dbReference type="PIRSR" id="PIRSR640198-3"/>
    </source>
</evidence>
<dbReference type="PROSITE" id="PS51459">
    <property type="entry name" value="FIDO"/>
    <property type="match status" value="1"/>
</dbReference>
<evidence type="ECO:0000259" key="4">
    <source>
        <dbReference type="PROSITE" id="PS51459"/>
    </source>
</evidence>
<evidence type="ECO:0000313" key="5">
    <source>
        <dbReference type="EMBL" id="KKR04477.1"/>
    </source>
</evidence>
<evidence type="ECO:0000313" key="6">
    <source>
        <dbReference type="Proteomes" id="UP000033935"/>
    </source>
</evidence>
<gene>
    <name evidence="5" type="ORF">UT30_C0007G0033</name>
</gene>
<dbReference type="AlphaFoldDB" id="A0A0G0QS61"/>
<feature type="site" description="Important for autoinhibition of adenylyltransferase activity" evidence="3">
    <location>
        <position position="62"/>
    </location>
</feature>
<organism evidence="5 6">
    <name type="scientific">Candidatus Uhrbacteria bacterium GW2011_GWF2_39_13</name>
    <dbReference type="NCBI Taxonomy" id="1618995"/>
    <lineage>
        <taxon>Bacteria</taxon>
        <taxon>Candidatus Uhriibacteriota</taxon>
    </lineage>
</organism>
<dbReference type="EMBL" id="LBWG01000007">
    <property type="protein sequence ID" value="KKR04477.1"/>
    <property type="molecule type" value="Genomic_DNA"/>
</dbReference>
<protein>
    <recommendedName>
        <fullName evidence="4">Fido domain-containing protein</fullName>
    </recommendedName>
</protein>
<feature type="active site" evidence="1">
    <location>
        <position position="195"/>
    </location>
</feature>
<dbReference type="GO" id="GO:0005524">
    <property type="term" value="F:ATP binding"/>
    <property type="evidence" value="ECO:0007669"/>
    <property type="project" value="UniProtKB-KW"/>
</dbReference>
<feature type="domain" description="Fido" evidence="4">
    <location>
        <begin position="110"/>
        <end position="265"/>
    </location>
</feature>